<dbReference type="InterPro" id="IPR007035">
    <property type="entry name" value="Peptidase_M55"/>
</dbReference>
<dbReference type="GO" id="GO:0004177">
    <property type="term" value="F:aminopeptidase activity"/>
    <property type="evidence" value="ECO:0007669"/>
    <property type="project" value="UniProtKB-KW"/>
</dbReference>
<accession>A0A1M5P5K3</accession>
<sequence length="275" mass="29838">MRVLISADMEGVTGVTWPDDVEPGNPRWEYHRRFFTDDVNAAIEGFVAAGASDVLVNEAHATQRNLLRDRLDPRAALLTGRHKPLAMMEGVDRGVDAVAFVGYHAAAGEQGVLAHIYLPNTITGVWLNGATCSEGYMNAALAAEYGVPVVLVTGDDRACEDALTYAPDAELVAVKECVDRYSAICLPPERTYAAIREAATAALDPLPDLRPLVAPYRYEVEFDTTNPVVMTTGIPDVEQVGTRRVSWELPTMKQAIRCFRAVTALASGSTEHTYG</sequence>
<dbReference type="AlphaFoldDB" id="A0A1M5P5K3"/>
<dbReference type="Gene3D" id="3.30.1360.130">
    <property type="entry name" value="Dipeptide transport protein"/>
    <property type="match status" value="1"/>
</dbReference>
<keyword evidence="3" id="KW-0645">Protease</keyword>
<gene>
    <name evidence="3" type="ORF">SAMN05443575_2982</name>
</gene>
<dbReference type="STRING" id="1206085.SAMN05443575_2982"/>
<dbReference type="CDD" id="cd08663">
    <property type="entry name" value="DAP_dppA_1"/>
    <property type="match status" value="1"/>
</dbReference>
<dbReference type="Gene3D" id="3.40.50.10780">
    <property type="entry name" value="Dipeptide transport protein"/>
    <property type="match status" value="1"/>
</dbReference>
<evidence type="ECO:0000313" key="3">
    <source>
        <dbReference type="EMBL" id="SHG96995.1"/>
    </source>
</evidence>
<feature type="binding site" evidence="2">
    <location>
        <position position="10"/>
    </location>
    <ligand>
        <name>Zn(2+)</name>
        <dbReference type="ChEBI" id="CHEBI:29105"/>
        <label>1</label>
    </ligand>
</feature>
<keyword evidence="3" id="KW-0031">Aminopeptidase</keyword>
<feature type="binding site" evidence="2">
    <location>
        <position position="8"/>
    </location>
    <ligand>
        <name>Zn(2+)</name>
        <dbReference type="ChEBI" id="CHEBI:29105"/>
        <label>1</label>
    </ligand>
</feature>
<feature type="binding site" evidence="2">
    <location>
        <position position="104"/>
    </location>
    <ligand>
        <name>Zn(2+)</name>
        <dbReference type="ChEBI" id="CHEBI:29105"/>
        <label>2</label>
    </ligand>
</feature>
<dbReference type="InterPro" id="IPR036177">
    <property type="entry name" value="Peptidase_M55_sf"/>
</dbReference>
<feature type="active site" description="Nucleophile" evidence="1">
    <location>
        <position position="115"/>
    </location>
</feature>
<dbReference type="EMBL" id="FQVU01000004">
    <property type="protein sequence ID" value="SHG96995.1"/>
    <property type="molecule type" value="Genomic_DNA"/>
</dbReference>
<evidence type="ECO:0000256" key="2">
    <source>
        <dbReference type="PIRSR" id="PIRSR015853-2"/>
    </source>
</evidence>
<feature type="binding site" evidence="2">
    <location>
        <position position="8"/>
    </location>
    <ligand>
        <name>Zn(2+)</name>
        <dbReference type="ChEBI" id="CHEBI:29105"/>
        <label>2</label>
    </ligand>
</feature>
<feature type="binding site" evidence="2">
    <location>
        <position position="134"/>
    </location>
    <ligand>
        <name>Zn(2+)</name>
        <dbReference type="ChEBI" id="CHEBI:29105"/>
        <label>2</label>
    </ligand>
</feature>
<dbReference type="Pfam" id="PF04951">
    <property type="entry name" value="Peptidase_M55"/>
    <property type="match status" value="1"/>
</dbReference>
<proteinExistence type="predicted"/>
<dbReference type="PIRSF" id="PIRSF015853">
    <property type="entry name" value="Pep_DppA"/>
    <property type="match status" value="1"/>
</dbReference>
<feature type="binding site" evidence="2">
    <location>
        <position position="60"/>
    </location>
    <ligand>
        <name>Zn(2+)</name>
        <dbReference type="ChEBI" id="CHEBI:29105"/>
        <label>2</label>
    </ligand>
</feature>
<evidence type="ECO:0000313" key="4">
    <source>
        <dbReference type="Proteomes" id="UP000186132"/>
    </source>
</evidence>
<keyword evidence="2" id="KW-0862">Zinc</keyword>
<dbReference type="SUPFAM" id="SSF63992">
    <property type="entry name" value="Dipeptide transport protein"/>
    <property type="match status" value="1"/>
</dbReference>
<dbReference type="OrthoDB" id="9785420at2"/>
<dbReference type="Proteomes" id="UP000186132">
    <property type="component" value="Unassembled WGS sequence"/>
</dbReference>
<keyword evidence="4" id="KW-1185">Reference proteome</keyword>
<reference evidence="3 4" key="1">
    <citation type="submission" date="2016-11" db="EMBL/GenBank/DDBJ databases">
        <authorList>
            <person name="Jaros S."/>
            <person name="Januszkiewicz K."/>
            <person name="Wedrychowicz H."/>
        </authorList>
    </citation>
    <scope>NUCLEOTIDE SEQUENCE [LARGE SCALE GENOMIC DNA]</scope>
    <source>
        <strain evidence="3 4">DSM 45627</strain>
    </source>
</reference>
<dbReference type="GO" id="GO:0046872">
    <property type="term" value="F:metal ion binding"/>
    <property type="evidence" value="ECO:0007669"/>
    <property type="project" value="UniProtKB-KW"/>
</dbReference>
<protein>
    <submittedName>
        <fullName evidence="3">D-aminopeptidase DppA. Metallo peptidase. MEROPS family M55</fullName>
    </submittedName>
</protein>
<evidence type="ECO:0000256" key="1">
    <source>
        <dbReference type="PIRSR" id="PIRSR015853-1"/>
    </source>
</evidence>
<organism evidence="3 4">
    <name type="scientific">Jatrophihabitans endophyticus</name>
    <dbReference type="NCBI Taxonomy" id="1206085"/>
    <lineage>
        <taxon>Bacteria</taxon>
        <taxon>Bacillati</taxon>
        <taxon>Actinomycetota</taxon>
        <taxon>Actinomycetes</taxon>
        <taxon>Jatrophihabitantales</taxon>
        <taxon>Jatrophihabitantaceae</taxon>
        <taxon>Jatrophihabitans</taxon>
    </lineage>
</organism>
<keyword evidence="3" id="KW-0378">Hydrolase</keyword>
<keyword evidence="2" id="KW-0479">Metal-binding</keyword>
<dbReference type="InterPro" id="IPR027476">
    <property type="entry name" value="DppA_N"/>
</dbReference>
<dbReference type="RefSeq" id="WP_073391227.1">
    <property type="nucleotide sequence ID" value="NZ_FQVU01000004.1"/>
</dbReference>
<name>A0A1M5P5K3_9ACTN</name>